<reference evidence="1 2" key="1">
    <citation type="journal article" date="2021" name="Hortic Res">
        <title>High-quality reference genome and annotation aids understanding of berry development for evergreen blueberry (Vaccinium darrowii).</title>
        <authorList>
            <person name="Yu J."/>
            <person name="Hulse-Kemp A.M."/>
            <person name="Babiker E."/>
            <person name="Staton M."/>
        </authorList>
    </citation>
    <scope>NUCLEOTIDE SEQUENCE [LARGE SCALE GENOMIC DNA]</scope>
    <source>
        <strain evidence="2">cv. NJ 8807/NJ 8810</strain>
        <tissue evidence="1">Young leaf</tissue>
    </source>
</reference>
<sequence>MAADLIFLSSHLDRILKKLASSSLQEFGVVRGLETDVKNLESTLGTIQTVIVDAEAAQQLRSEDPSSWVLELKDLAYDAEDVVYELLIEAANRERHSRGRLGYQVRAFFSSRNPLIFRSKMRHKLKDVRKSLDKIARERSFDSKEGSVESEFHAVDGSSSHGNE</sequence>
<organism evidence="1 2">
    <name type="scientific">Vaccinium darrowii</name>
    <dbReference type="NCBI Taxonomy" id="229202"/>
    <lineage>
        <taxon>Eukaryota</taxon>
        <taxon>Viridiplantae</taxon>
        <taxon>Streptophyta</taxon>
        <taxon>Embryophyta</taxon>
        <taxon>Tracheophyta</taxon>
        <taxon>Spermatophyta</taxon>
        <taxon>Magnoliopsida</taxon>
        <taxon>eudicotyledons</taxon>
        <taxon>Gunneridae</taxon>
        <taxon>Pentapetalae</taxon>
        <taxon>asterids</taxon>
        <taxon>Ericales</taxon>
        <taxon>Ericaceae</taxon>
        <taxon>Vaccinioideae</taxon>
        <taxon>Vaccinieae</taxon>
        <taxon>Vaccinium</taxon>
    </lineage>
</organism>
<comment type="caution">
    <text evidence="1">The sequence shown here is derived from an EMBL/GenBank/DDBJ whole genome shotgun (WGS) entry which is preliminary data.</text>
</comment>
<evidence type="ECO:0000313" key="1">
    <source>
        <dbReference type="EMBL" id="KAH7847041.1"/>
    </source>
</evidence>
<dbReference type="EMBL" id="CM037155">
    <property type="protein sequence ID" value="KAH7847041.1"/>
    <property type="molecule type" value="Genomic_DNA"/>
</dbReference>
<protein>
    <submittedName>
        <fullName evidence="1">Uncharacterized protein</fullName>
    </submittedName>
</protein>
<dbReference type="Proteomes" id="UP000828048">
    <property type="component" value="Chromosome 5"/>
</dbReference>
<proteinExistence type="predicted"/>
<accession>A0ACB7Y113</accession>
<gene>
    <name evidence="1" type="ORF">Vadar_021197</name>
</gene>
<evidence type="ECO:0000313" key="2">
    <source>
        <dbReference type="Proteomes" id="UP000828048"/>
    </source>
</evidence>
<name>A0ACB7Y113_9ERIC</name>
<keyword evidence="2" id="KW-1185">Reference proteome</keyword>